<keyword evidence="3" id="KW-0285">Flavoprotein</keyword>
<dbReference type="SUPFAM" id="SSF55424">
    <property type="entry name" value="FAD/NAD-linked reductases, dimerisation (C-terminal) domain"/>
    <property type="match status" value="1"/>
</dbReference>
<dbReference type="Proteomes" id="UP001279681">
    <property type="component" value="Unassembled WGS sequence"/>
</dbReference>
<evidence type="ECO:0000313" key="8">
    <source>
        <dbReference type="Proteomes" id="UP001279681"/>
    </source>
</evidence>
<dbReference type="InterPro" id="IPR004099">
    <property type="entry name" value="Pyr_nucl-diS_OxRdtase_dimer"/>
</dbReference>
<protein>
    <submittedName>
        <fullName evidence="7">NAD(P)/FAD-dependent oxidoreductase</fullName>
        <ecNumber evidence="7">1.-.-.-</ecNumber>
    </submittedName>
</protein>
<keyword evidence="8" id="KW-1185">Reference proteome</keyword>
<dbReference type="Gene3D" id="3.30.390.30">
    <property type="match status" value="1"/>
</dbReference>
<feature type="domain" description="Pyridine nucleotide-disulphide oxidoreductase dimerisation" evidence="5">
    <location>
        <begin position="318"/>
        <end position="418"/>
    </location>
</feature>
<sequence>MYCAIIIGGGASGLTAAIGLASAGKKILLIEKDHLGGECTWGGCVPSKSFIAASKICSTLNDALSMAQKNVQTIGDSEIPHISKYDNIDYIKGEAFFIKNNTVSVNGKTYSSKYIIIATGSSAFVPPIKGLENIDYLTNHNFFYEQENYKSIILIGAGIISLELAFPLKKLGVDVTILERSDIFLPMMEKEIREFYFNKLNISGINLYLDCKSMEIEKQDNDILIKTNNGNFLTEKIFISAGRVPNINNLNLEKANIKYDNKGVIVDEFMRTTQKNVFAIGDIASNFKFSHVAGYQGEIVIRNILFPFIKKRINYSNIPWTIFGDIEVSKVGLNEGEAKAKYKKIYIYSLDKNNDRSLISFEKNFTLKVICDNKFNIIGAICIGERAGEIIGFLQLMIGNKIKFYKVMKSIQAYPTYTYYIRNLSKLAYVDFLKNLLPKINN</sequence>
<reference evidence="8" key="1">
    <citation type="submission" date="2023-07" db="EMBL/GenBank/DDBJ databases">
        <authorList>
            <person name="Colorado M.A."/>
            <person name="Villamil L.M."/>
            <person name="Melo J.F."/>
            <person name="Rodriguez J.A."/>
            <person name="Ruiz R.Y."/>
        </authorList>
    </citation>
    <scope>NUCLEOTIDE SEQUENCE [LARGE SCALE GENOMIC DNA]</scope>
    <source>
        <strain evidence="8">C33</strain>
    </source>
</reference>
<accession>A0ABU4WCE8</accession>
<keyword evidence="4" id="KW-0274">FAD</keyword>
<dbReference type="PANTHER" id="PTHR43014:SF5">
    <property type="entry name" value="GLUTATHIONE REDUCTASE (NADPH)"/>
    <property type="match status" value="1"/>
</dbReference>
<dbReference type="EC" id="1.-.-.-" evidence="7"/>
<dbReference type="RefSeq" id="WP_320313576.1">
    <property type="nucleotide sequence ID" value="NZ_JAVIKH010000007.1"/>
</dbReference>
<comment type="similarity">
    <text evidence="2">Belongs to the class-I pyridine nucleotide-disulfide oxidoreductase family.</text>
</comment>
<evidence type="ECO:0000256" key="3">
    <source>
        <dbReference type="ARBA" id="ARBA00022630"/>
    </source>
</evidence>
<comment type="caution">
    <text evidence="7">The sequence shown here is derived from an EMBL/GenBank/DDBJ whole genome shotgun (WGS) entry which is preliminary data.</text>
</comment>
<evidence type="ECO:0000259" key="5">
    <source>
        <dbReference type="Pfam" id="PF02852"/>
    </source>
</evidence>
<dbReference type="InterPro" id="IPR023753">
    <property type="entry name" value="FAD/NAD-binding_dom"/>
</dbReference>
<dbReference type="SUPFAM" id="SSF51905">
    <property type="entry name" value="FAD/NAD(P)-binding domain"/>
    <property type="match status" value="1"/>
</dbReference>
<dbReference type="PIRSF" id="PIRSF000350">
    <property type="entry name" value="Mercury_reductase_MerA"/>
    <property type="match status" value="1"/>
</dbReference>
<evidence type="ECO:0000256" key="1">
    <source>
        <dbReference type="ARBA" id="ARBA00001974"/>
    </source>
</evidence>
<dbReference type="EMBL" id="JAVIKH010000007">
    <property type="protein sequence ID" value="MDX8336173.1"/>
    <property type="molecule type" value="Genomic_DNA"/>
</dbReference>
<evidence type="ECO:0000256" key="4">
    <source>
        <dbReference type="ARBA" id="ARBA00022827"/>
    </source>
</evidence>
<dbReference type="InterPro" id="IPR016156">
    <property type="entry name" value="FAD/NAD-linked_Rdtase_dimer_sf"/>
</dbReference>
<proteinExistence type="inferred from homology"/>
<evidence type="ECO:0000259" key="6">
    <source>
        <dbReference type="Pfam" id="PF07992"/>
    </source>
</evidence>
<comment type="cofactor">
    <cofactor evidence="1">
        <name>FAD</name>
        <dbReference type="ChEBI" id="CHEBI:57692"/>
    </cofactor>
</comment>
<dbReference type="InterPro" id="IPR001100">
    <property type="entry name" value="Pyr_nuc-diS_OxRdtase"/>
</dbReference>
<evidence type="ECO:0000313" key="7">
    <source>
        <dbReference type="EMBL" id="MDX8336173.1"/>
    </source>
</evidence>
<organism evidence="7 8">
    <name type="scientific">Candidatus Cetobacterium colombiensis</name>
    <dbReference type="NCBI Taxonomy" id="3073100"/>
    <lineage>
        <taxon>Bacteria</taxon>
        <taxon>Fusobacteriati</taxon>
        <taxon>Fusobacteriota</taxon>
        <taxon>Fusobacteriia</taxon>
        <taxon>Fusobacteriales</taxon>
        <taxon>Fusobacteriaceae</taxon>
        <taxon>Cetobacterium</taxon>
    </lineage>
</organism>
<feature type="domain" description="FAD/NAD(P)-binding" evidence="6">
    <location>
        <begin position="5"/>
        <end position="297"/>
    </location>
</feature>
<dbReference type="InterPro" id="IPR036188">
    <property type="entry name" value="FAD/NAD-bd_sf"/>
</dbReference>
<dbReference type="PRINTS" id="PR00411">
    <property type="entry name" value="PNDRDTASEI"/>
</dbReference>
<gene>
    <name evidence="7" type="ORF">RFV38_06655</name>
</gene>
<dbReference type="GO" id="GO:0016491">
    <property type="term" value="F:oxidoreductase activity"/>
    <property type="evidence" value="ECO:0007669"/>
    <property type="project" value="UniProtKB-KW"/>
</dbReference>
<evidence type="ECO:0000256" key="2">
    <source>
        <dbReference type="ARBA" id="ARBA00007532"/>
    </source>
</evidence>
<dbReference type="PRINTS" id="PR00368">
    <property type="entry name" value="FADPNR"/>
</dbReference>
<dbReference type="Pfam" id="PF02852">
    <property type="entry name" value="Pyr_redox_dim"/>
    <property type="match status" value="1"/>
</dbReference>
<keyword evidence="7" id="KW-0560">Oxidoreductase</keyword>
<dbReference type="Pfam" id="PF07992">
    <property type="entry name" value="Pyr_redox_2"/>
    <property type="match status" value="1"/>
</dbReference>
<name>A0ABU4WCE8_9FUSO</name>
<dbReference type="PANTHER" id="PTHR43014">
    <property type="entry name" value="MERCURIC REDUCTASE"/>
    <property type="match status" value="1"/>
</dbReference>
<dbReference type="Gene3D" id="3.50.50.60">
    <property type="entry name" value="FAD/NAD(P)-binding domain"/>
    <property type="match status" value="2"/>
</dbReference>